<dbReference type="SUPFAM" id="SSF56112">
    <property type="entry name" value="Protein kinase-like (PK-like)"/>
    <property type="match status" value="1"/>
</dbReference>
<keyword evidence="3" id="KW-1185">Reference proteome</keyword>
<dbReference type="AlphaFoldDB" id="A0A4Y2G5M9"/>
<keyword evidence="1" id="KW-0472">Membrane</keyword>
<name>A0A4Y2G5M9_ARAVE</name>
<dbReference type="OrthoDB" id="302535at2759"/>
<gene>
    <name evidence="2" type="ORF">AVEN_59274_1</name>
</gene>
<reference evidence="2 3" key="1">
    <citation type="journal article" date="2019" name="Sci. Rep.">
        <title>Orb-weaving spider Araneus ventricosus genome elucidates the spidroin gene catalogue.</title>
        <authorList>
            <person name="Kono N."/>
            <person name="Nakamura H."/>
            <person name="Ohtoshi R."/>
            <person name="Moran D.A.P."/>
            <person name="Shinohara A."/>
            <person name="Yoshida Y."/>
            <person name="Fujiwara M."/>
            <person name="Mori M."/>
            <person name="Tomita M."/>
            <person name="Arakawa K."/>
        </authorList>
    </citation>
    <scope>NUCLEOTIDE SEQUENCE [LARGE SCALE GENOMIC DNA]</scope>
</reference>
<dbReference type="InterPro" id="IPR011009">
    <property type="entry name" value="Kinase-like_dom_sf"/>
</dbReference>
<organism evidence="2 3">
    <name type="scientific">Araneus ventricosus</name>
    <name type="common">Orbweaver spider</name>
    <name type="synonym">Epeira ventricosa</name>
    <dbReference type="NCBI Taxonomy" id="182803"/>
    <lineage>
        <taxon>Eukaryota</taxon>
        <taxon>Metazoa</taxon>
        <taxon>Ecdysozoa</taxon>
        <taxon>Arthropoda</taxon>
        <taxon>Chelicerata</taxon>
        <taxon>Arachnida</taxon>
        <taxon>Araneae</taxon>
        <taxon>Araneomorphae</taxon>
        <taxon>Entelegynae</taxon>
        <taxon>Araneoidea</taxon>
        <taxon>Araneidae</taxon>
        <taxon>Araneus</taxon>
    </lineage>
</organism>
<feature type="transmembrane region" description="Helical" evidence="1">
    <location>
        <begin position="64"/>
        <end position="84"/>
    </location>
</feature>
<evidence type="ECO:0000256" key="1">
    <source>
        <dbReference type="SAM" id="Phobius"/>
    </source>
</evidence>
<dbReference type="EMBL" id="BGPR01001197">
    <property type="protein sequence ID" value="GBM47909.1"/>
    <property type="molecule type" value="Genomic_DNA"/>
</dbReference>
<feature type="transmembrane region" description="Helical" evidence="1">
    <location>
        <begin position="25"/>
        <end position="44"/>
    </location>
</feature>
<comment type="caution">
    <text evidence="2">The sequence shown here is derived from an EMBL/GenBank/DDBJ whole genome shotgun (WGS) entry which is preliminary data.</text>
</comment>
<accession>A0A4Y2G5M9</accession>
<evidence type="ECO:0000313" key="3">
    <source>
        <dbReference type="Proteomes" id="UP000499080"/>
    </source>
</evidence>
<protein>
    <recommendedName>
        <fullName evidence="4">Protein kinase domain-containing protein</fullName>
    </recommendedName>
</protein>
<dbReference type="Proteomes" id="UP000499080">
    <property type="component" value="Unassembled WGS sequence"/>
</dbReference>
<sequence>MLEYVPLIRASGRNLIYTPKRHKKLCGVLAVSFGGFLYLGKLWTSPELLRMPNPPPEGTPKGDVYAFAIIAHEIVIRKGVFYLAGLQLTPKGKNPHASVNMCWSATLDGLFSCAGVSSGSEL</sequence>
<keyword evidence="1" id="KW-0812">Transmembrane</keyword>
<keyword evidence="1" id="KW-1133">Transmembrane helix</keyword>
<proteinExistence type="predicted"/>
<evidence type="ECO:0008006" key="4">
    <source>
        <dbReference type="Google" id="ProtNLM"/>
    </source>
</evidence>
<evidence type="ECO:0000313" key="2">
    <source>
        <dbReference type="EMBL" id="GBM47909.1"/>
    </source>
</evidence>